<dbReference type="Proteomes" id="UP000823775">
    <property type="component" value="Unassembled WGS sequence"/>
</dbReference>
<gene>
    <name evidence="2" type="ORF">HAX54_028811</name>
</gene>
<feature type="non-terminal residue" evidence="2">
    <location>
        <position position="71"/>
    </location>
</feature>
<reference evidence="2 3" key="1">
    <citation type="journal article" date="2021" name="BMC Genomics">
        <title>Datura genome reveals duplications of psychoactive alkaloid biosynthetic genes and high mutation rate following tissue culture.</title>
        <authorList>
            <person name="Rajewski A."/>
            <person name="Carter-House D."/>
            <person name="Stajich J."/>
            <person name="Litt A."/>
        </authorList>
    </citation>
    <scope>NUCLEOTIDE SEQUENCE [LARGE SCALE GENOMIC DNA]</scope>
    <source>
        <strain evidence="2">AR-01</strain>
    </source>
</reference>
<proteinExistence type="predicted"/>
<sequence length="71" mass="8202">MEEYDERGVKPPVIELPKEEFGIPIVPRQARQCNTLRAMPGKLRTEGRTTPDHPMPQQHVMPQPVHFRDTS</sequence>
<evidence type="ECO:0000256" key="1">
    <source>
        <dbReference type="SAM" id="MobiDB-lite"/>
    </source>
</evidence>
<organism evidence="2 3">
    <name type="scientific">Datura stramonium</name>
    <name type="common">Jimsonweed</name>
    <name type="synonym">Common thornapple</name>
    <dbReference type="NCBI Taxonomy" id="4076"/>
    <lineage>
        <taxon>Eukaryota</taxon>
        <taxon>Viridiplantae</taxon>
        <taxon>Streptophyta</taxon>
        <taxon>Embryophyta</taxon>
        <taxon>Tracheophyta</taxon>
        <taxon>Spermatophyta</taxon>
        <taxon>Magnoliopsida</taxon>
        <taxon>eudicotyledons</taxon>
        <taxon>Gunneridae</taxon>
        <taxon>Pentapetalae</taxon>
        <taxon>asterids</taxon>
        <taxon>lamiids</taxon>
        <taxon>Solanales</taxon>
        <taxon>Solanaceae</taxon>
        <taxon>Solanoideae</taxon>
        <taxon>Datureae</taxon>
        <taxon>Datura</taxon>
    </lineage>
</organism>
<dbReference type="EMBL" id="JACEIK010003546">
    <property type="protein sequence ID" value="MCD9642143.1"/>
    <property type="molecule type" value="Genomic_DNA"/>
</dbReference>
<name>A0ABS8V7C8_DATST</name>
<comment type="caution">
    <text evidence="2">The sequence shown here is derived from an EMBL/GenBank/DDBJ whole genome shotgun (WGS) entry which is preliminary data.</text>
</comment>
<protein>
    <submittedName>
        <fullName evidence="2">Uncharacterized protein</fullName>
    </submittedName>
</protein>
<evidence type="ECO:0000313" key="2">
    <source>
        <dbReference type="EMBL" id="MCD9642143.1"/>
    </source>
</evidence>
<evidence type="ECO:0000313" key="3">
    <source>
        <dbReference type="Proteomes" id="UP000823775"/>
    </source>
</evidence>
<keyword evidence="3" id="KW-1185">Reference proteome</keyword>
<accession>A0ABS8V7C8</accession>
<feature type="compositionally biased region" description="Low complexity" evidence="1">
    <location>
        <begin position="55"/>
        <end position="65"/>
    </location>
</feature>
<feature type="region of interest" description="Disordered" evidence="1">
    <location>
        <begin position="36"/>
        <end position="71"/>
    </location>
</feature>